<evidence type="ECO:0000256" key="1">
    <source>
        <dbReference type="SAM" id="MobiDB-lite"/>
    </source>
</evidence>
<feature type="region of interest" description="Disordered" evidence="1">
    <location>
        <begin position="1"/>
        <end position="46"/>
    </location>
</feature>
<keyword evidence="2" id="KW-1185">Reference proteome</keyword>
<evidence type="ECO:0000313" key="3">
    <source>
        <dbReference type="WBParaSite" id="jg96"/>
    </source>
</evidence>
<reference evidence="3" key="1">
    <citation type="submission" date="2022-11" db="UniProtKB">
        <authorList>
            <consortium name="WormBaseParasite"/>
        </authorList>
    </citation>
    <scope>IDENTIFICATION</scope>
</reference>
<organism evidence="2 3">
    <name type="scientific">Ditylenchus dipsaci</name>
    <dbReference type="NCBI Taxonomy" id="166011"/>
    <lineage>
        <taxon>Eukaryota</taxon>
        <taxon>Metazoa</taxon>
        <taxon>Ecdysozoa</taxon>
        <taxon>Nematoda</taxon>
        <taxon>Chromadorea</taxon>
        <taxon>Rhabditida</taxon>
        <taxon>Tylenchina</taxon>
        <taxon>Tylenchomorpha</taxon>
        <taxon>Sphaerularioidea</taxon>
        <taxon>Anguinidae</taxon>
        <taxon>Anguininae</taxon>
        <taxon>Ditylenchus</taxon>
    </lineage>
</organism>
<dbReference type="AlphaFoldDB" id="A0A915ETC4"/>
<protein>
    <submittedName>
        <fullName evidence="3">Uncharacterized protein</fullName>
    </submittedName>
</protein>
<sequence length="164" mass="18062">MVQQKDKFPAFSITIDNNNDDYRDPDQEQDALLHSSSRGGSQIVSPVYDPQARDFTTRCLKLAQYSGPKACEVFMVCCSEDNVLNKLNGDRCQRPDSTNGCTPNFQGDGVQWSQCRAFNCTEEITTTTTTTLAPPSASSPTISRIYALLTLTTSSLLLILPLLI</sequence>
<dbReference type="WBParaSite" id="jg96">
    <property type="protein sequence ID" value="jg96"/>
    <property type="gene ID" value="jg96"/>
</dbReference>
<evidence type="ECO:0000313" key="2">
    <source>
        <dbReference type="Proteomes" id="UP000887574"/>
    </source>
</evidence>
<dbReference type="Proteomes" id="UP000887574">
    <property type="component" value="Unplaced"/>
</dbReference>
<proteinExistence type="predicted"/>
<feature type="compositionally biased region" description="Polar residues" evidence="1">
    <location>
        <begin position="34"/>
        <end position="44"/>
    </location>
</feature>
<accession>A0A915ETC4</accession>
<name>A0A915ETC4_9BILA</name>